<keyword evidence="4" id="KW-0479">Metal-binding</keyword>
<evidence type="ECO:0000313" key="6">
    <source>
        <dbReference type="EMBL" id="GAH27838.1"/>
    </source>
</evidence>
<dbReference type="InterPro" id="IPR029014">
    <property type="entry name" value="NiFe-Hase_large"/>
</dbReference>
<evidence type="ECO:0000256" key="4">
    <source>
        <dbReference type="ARBA" id="ARBA00022723"/>
    </source>
</evidence>
<sequence length="350" mass="39583">LDIKPSKQTINLRKLIYHHENVQSNVLHVYFLAAPDFFGVGSVISLAETHPEVVNIALRTKKMANDMVRIIGGRAVHPIRTVIGGFTKLPTEEEMIKMREMLESCYPDLEKSLEVFKTLDVPDFERETEYISISDTSDYALYDGKIKSTDGWEIDDQNYLDKINEKVVQHSTAKHCWASRDTFMVGALARFNNNYGKLTDNAKKYAEELGLEATCYNTFMNNIAQFVEIVHSVDDSIRLIDEILEEGLDDNKAMAEIKPKAGRGVGVVEAPRGLLIHDYTYNDKGRVEKANLIIPTGMNYANMEKDMLALVPAIIDKSEDEIKLACEMMIRAYDPCISCSTHFLKCKIGK</sequence>
<dbReference type="GO" id="GO:0016151">
    <property type="term" value="F:nickel cation binding"/>
    <property type="evidence" value="ECO:0007669"/>
    <property type="project" value="InterPro"/>
</dbReference>
<dbReference type="Pfam" id="PF00374">
    <property type="entry name" value="NiFeSe_Hases"/>
    <property type="match status" value="1"/>
</dbReference>
<dbReference type="InterPro" id="IPR018194">
    <property type="entry name" value="Ni-dep_hyd_lsu_Ni_BS"/>
</dbReference>
<evidence type="ECO:0000256" key="3">
    <source>
        <dbReference type="ARBA" id="ARBA00022596"/>
    </source>
</evidence>
<dbReference type="PANTHER" id="PTHR43600:SF2">
    <property type="entry name" value="F420-NON-REDUCING HYDROGENASE VHU SUBUNIT A"/>
    <property type="match status" value="1"/>
</dbReference>
<reference evidence="6" key="1">
    <citation type="journal article" date="2014" name="Front. Microbiol.">
        <title>High frequency of phylogenetically diverse reductive dehalogenase-homologous genes in deep subseafloor sedimentary metagenomes.</title>
        <authorList>
            <person name="Kawai M."/>
            <person name="Futagami T."/>
            <person name="Toyoda A."/>
            <person name="Takaki Y."/>
            <person name="Nishi S."/>
            <person name="Hori S."/>
            <person name="Arai W."/>
            <person name="Tsubouchi T."/>
            <person name="Morono Y."/>
            <person name="Uchiyama I."/>
            <person name="Ito T."/>
            <person name="Fujiyama A."/>
            <person name="Inagaki F."/>
            <person name="Takami H."/>
        </authorList>
    </citation>
    <scope>NUCLEOTIDE SEQUENCE</scope>
    <source>
        <strain evidence="6">Expedition CK06-06</strain>
    </source>
</reference>
<dbReference type="SUPFAM" id="SSF56762">
    <property type="entry name" value="HydB/Nqo4-like"/>
    <property type="match status" value="1"/>
</dbReference>
<protein>
    <recommendedName>
        <fullName evidence="7">Ni/Fe hydrogenase subunit alpha</fullName>
    </recommendedName>
</protein>
<evidence type="ECO:0000256" key="2">
    <source>
        <dbReference type="ARBA" id="ARBA00009292"/>
    </source>
</evidence>
<comment type="caution">
    <text evidence="6">The sequence shown here is derived from an EMBL/GenBank/DDBJ whole genome shotgun (WGS) entry which is preliminary data.</text>
</comment>
<organism evidence="6">
    <name type="scientific">marine sediment metagenome</name>
    <dbReference type="NCBI Taxonomy" id="412755"/>
    <lineage>
        <taxon>unclassified sequences</taxon>
        <taxon>metagenomes</taxon>
        <taxon>ecological metagenomes</taxon>
    </lineage>
</organism>
<comment type="similarity">
    <text evidence="2">Belongs to the [NiFe]/[NiFeSe] hydrogenase large subunit family.</text>
</comment>
<dbReference type="Gene3D" id="1.10.645.10">
    <property type="entry name" value="Cytochrome-c3 Hydrogenase, chain B"/>
    <property type="match status" value="1"/>
</dbReference>
<evidence type="ECO:0000256" key="1">
    <source>
        <dbReference type="ARBA" id="ARBA00001967"/>
    </source>
</evidence>
<gene>
    <name evidence="6" type="ORF">S03H2_00640</name>
</gene>
<proteinExistence type="inferred from homology"/>
<evidence type="ECO:0000256" key="5">
    <source>
        <dbReference type="ARBA" id="ARBA00023002"/>
    </source>
</evidence>
<keyword evidence="5" id="KW-0560">Oxidoreductase</keyword>
<accession>X1G486</accession>
<dbReference type="EMBL" id="BARU01000145">
    <property type="protein sequence ID" value="GAH27838.1"/>
    <property type="molecule type" value="Genomic_DNA"/>
</dbReference>
<keyword evidence="3" id="KW-0533">Nickel</keyword>
<dbReference type="InterPro" id="IPR001501">
    <property type="entry name" value="Ni-dep_hyd_lsu"/>
</dbReference>
<dbReference type="AlphaFoldDB" id="X1G486"/>
<dbReference type="PROSITE" id="PS00508">
    <property type="entry name" value="NI_HGENASE_L_2"/>
    <property type="match status" value="1"/>
</dbReference>
<dbReference type="PANTHER" id="PTHR43600">
    <property type="entry name" value="COENZYME F420 HYDROGENASE, SUBUNIT ALPHA"/>
    <property type="match status" value="1"/>
</dbReference>
<evidence type="ECO:0008006" key="7">
    <source>
        <dbReference type="Google" id="ProtNLM"/>
    </source>
</evidence>
<feature type="non-terminal residue" evidence="6">
    <location>
        <position position="1"/>
    </location>
</feature>
<dbReference type="GO" id="GO:0008901">
    <property type="term" value="F:ferredoxin hydrogenase activity"/>
    <property type="evidence" value="ECO:0007669"/>
    <property type="project" value="InterPro"/>
</dbReference>
<name>X1G486_9ZZZZ</name>
<comment type="cofactor">
    <cofactor evidence="1">
        <name>Ni(2+)</name>
        <dbReference type="ChEBI" id="CHEBI:49786"/>
    </cofactor>
</comment>